<feature type="binding site" evidence="9">
    <location>
        <position position="77"/>
    </location>
    <ligand>
        <name>4-amino-2-methyl-5-(diphosphooxymethyl)pyrimidine</name>
        <dbReference type="ChEBI" id="CHEBI:57841"/>
    </ligand>
</feature>
<comment type="cofactor">
    <cofactor evidence="9">
        <name>Mg(2+)</name>
        <dbReference type="ChEBI" id="CHEBI:18420"/>
    </cofactor>
    <text evidence="9">Binds 1 Mg(2+) ion per subunit.</text>
</comment>
<dbReference type="AlphaFoldDB" id="A0A5R9BTQ2"/>
<dbReference type="InterPro" id="IPR036206">
    <property type="entry name" value="ThiamineP_synth_sf"/>
</dbReference>
<evidence type="ECO:0000256" key="5">
    <source>
        <dbReference type="ARBA" id="ARBA00022977"/>
    </source>
</evidence>
<dbReference type="Pfam" id="PF02581">
    <property type="entry name" value="TMP-TENI"/>
    <property type="match status" value="1"/>
</dbReference>
<evidence type="ECO:0000259" key="12">
    <source>
        <dbReference type="Pfam" id="PF02581"/>
    </source>
</evidence>
<dbReference type="Proteomes" id="UP000305541">
    <property type="component" value="Unassembled WGS sequence"/>
</dbReference>
<evidence type="ECO:0000256" key="11">
    <source>
        <dbReference type="RuleBase" id="RU004253"/>
    </source>
</evidence>
<feature type="binding site" evidence="9">
    <location>
        <begin position="194"/>
        <end position="195"/>
    </location>
    <ligand>
        <name>2-[(2R,5Z)-2-carboxy-4-methylthiazol-5(2H)-ylidene]ethyl phosphate</name>
        <dbReference type="ChEBI" id="CHEBI:62899"/>
    </ligand>
</feature>
<evidence type="ECO:0000256" key="1">
    <source>
        <dbReference type="ARBA" id="ARBA00005165"/>
    </source>
</evidence>
<feature type="binding site" evidence="9">
    <location>
        <position position="97"/>
    </location>
    <ligand>
        <name>Mg(2+)</name>
        <dbReference type="ChEBI" id="CHEBI:18420"/>
    </ligand>
</feature>
<evidence type="ECO:0000256" key="3">
    <source>
        <dbReference type="ARBA" id="ARBA00022723"/>
    </source>
</evidence>
<sequence length="215" mass="23618">MNFKPNMLKIYFVAGTQDVDTKEDFLPKVEEILKNGATAFQLREKGYNSIENPTELLELAQQCRELTHKYNIPFFIDDDVDLAIKVQADGIHVGQKDEGVESVLKRIDSSMMVGLSCNTEEQVQKANLISGIDYLGTGAVFNTTSKADAGAAIGTAELKRLVKLSHYPVVAIGGIDLDNLPETMTTGVEGFAAISLFTRMNDVEERMKKIKAIVG</sequence>
<dbReference type="PANTHER" id="PTHR20857:SF15">
    <property type="entry name" value="THIAMINE-PHOSPHATE SYNTHASE"/>
    <property type="match status" value="1"/>
</dbReference>
<evidence type="ECO:0000256" key="10">
    <source>
        <dbReference type="RuleBase" id="RU003826"/>
    </source>
</evidence>
<feature type="binding site" evidence="9">
    <location>
        <begin position="41"/>
        <end position="45"/>
    </location>
    <ligand>
        <name>4-amino-2-methyl-5-(diphosphooxymethyl)pyrimidine</name>
        <dbReference type="ChEBI" id="CHEBI:57841"/>
    </ligand>
</feature>
<feature type="binding site" evidence="9">
    <location>
        <position position="78"/>
    </location>
    <ligand>
        <name>Mg(2+)</name>
        <dbReference type="ChEBI" id="CHEBI:18420"/>
    </ligand>
</feature>
<comment type="catalytic activity">
    <reaction evidence="6 9 10">
        <text>4-methyl-5-(2-phosphooxyethyl)-thiazole + 4-amino-2-methyl-5-(diphosphooxymethyl)pyrimidine + H(+) = thiamine phosphate + diphosphate</text>
        <dbReference type="Rhea" id="RHEA:22328"/>
        <dbReference type="ChEBI" id="CHEBI:15378"/>
        <dbReference type="ChEBI" id="CHEBI:33019"/>
        <dbReference type="ChEBI" id="CHEBI:37575"/>
        <dbReference type="ChEBI" id="CHEBI:57841"/>
        <dbReference type="ChEBI" id="CHEBI:58296"/>
        <dbReference type="EC" id="2.5.1.3"/>
    </reaction>
</comment>
<comment type="function">
    <text evidence="9">Condenses 4-methyl-5-(beta-hydroxyethyl)thiazole monophosphate (THZ-P) and 2-methyl-4-amino-5-hydroxymethyl pyrimidine pyrophosphate (HMP-PP) to form thiamine monophosphate (TMP).</text>
</comment>
<feature type="binding site" evidence="9">
    <location>
        <position position="116"/>
    </location>
    <ligand>
        <name>4-amino-2-methyl-5-(diphosphooxymethyl)pyrimidine</name>
        <dbReference type="ChEBI" id="CHEBI:57841"/>
    </ligand>
</feature>
<evidence type="ECO:0000256" key="2">
    <source>
        <dbReference type="ARBA" id="ARBA00022679"/>
    </source>
</evidence>
<dbReference type="EC" id="2.5.1.3" evidence="9"/>
<feature type="binding site" evidence="9">
    <location>
        <begin position="143"/>
        <end position="145"/>
    </location>
    <ligand>
        <name>2-[(2R,5Z)-2-carboxy-4-methylthiazol-5(2H)-ylidene]ethyl phosphate</name>
        <dbReference type="ChEBI" id="CHEBI:62899"/>
    </ligand>
</feature>
<evidence type="ECO:0000256" key="8">
    <source>
        <dbReference type="ARBA" id="ARBA00047883"/>
    </source>
</evidence>
<dbReference type="Gene3D" id="3.20.20.70">
    <property type="entry name" value="Aldolase class I"/>
    <property type="match status" value="1"/>
</dbReference>
<dbReference type="EMBL" id="VBTH01000025">
    <property type="protein sequence ID" value="TLQ03381.1"/>
    <property type="molecule type" value="Genomic_DNA"/>
</dbReference>
<comment type="similarity">
    <text evidence="9 10">Belongs to the thiamine-phosphate synthase family.</text>
</comment>
<proteinExistence type="inferred from homology"/>
<gene>
    <name evidence="9 13" type="primary">thiE</name>
    <name evidence="13" type="ORF">FEZ51_09590</name>
</gene>
<dbReference type="GO" id="GO:0005737">
    <property type="term" value="C:cytoplasm"/>
    <property type="evidence" value="ECO:0007669"/>
    <property type="project" value="TreeGrafter"/>
</dbReference>
<feature type="binding site" evidence="9">
    <location>
        <position position="174"/>
    </location>
    <ligand>
        <name>2-[(2R,5Z)-2-carboxy-4-methylthiazol-5(2H)-ylidene]ethyl phosphate</name>
        <dbReference type="ChEBI" id="CHEBI:62899"/>
    </ligand>
</feature>
<comment type="pathway">
    <text evidence="1 9 11">Cofactor biosynthesis; thiamine diphosphate biosynthesis; thiamine phosphate from 4-amino-2-methyl-5-diphosphomethylpyrimidine and 4-methyl-5-(2-phosphoethyl)-thiazole: step 1/1.</text>
</comment>
<dbReference type="GO" id="GO:0009229">
    <property type="term" value="P:thiamine diphosphate biosynthetic process"/>
    <property type="evidence" value="ECO:0007669"/>
    <property type="project" value="UniProtKB-UniRule"/>
</dbReference>
<dbReference type="GO" id="GO:0004789">
    <property type="term" value="F:thiamine-phosphate diphosphorylase activity"/>
    <property type="evidence" value="ECO:0007669"/>
    <property type="project" value="UniProtKB-UniRule"/>
</dbReference>
<comment type="catalytic activity">
    <reaction evidence="8 9 10">
        <text>2-[(2R,5Z)-2-carboxy-4-methylthiazol-5(2H)-ylidene]ethyl phosphate + 4-amino-2-methyl-5-(diphosphooxymethyl)pyrimidine + 2 H(+) = thiamine phosphate + CO2 + diphosphate</text>
        <dbReference type="Rhea" id="RHEA:47844"/>
        <dbReference type="ChEBI" id="CHEBI:15378"/>
        <dbReference type="ChEBI" id="CHEBI:16526"/>
        <dbReference type="ChEBI" id="CHEBI:33019"/>
        <dbReference type="ChEBI" id="CHEBI:37575"/>
        <dbReference type="ChEBI" id="CHEBI:57841"/>
        <dbReference type="ChEBI" id="CHEBI:62899"/>
        <dbReference type="EC" id="2.5.1.3"/>
    </reaction>
</comment>
<dbReference type="UniPathway" id="UPA00060">
    <property type="reaction ID" value="UER00141"/>
</dbReference>
<dbReference type="HAMAP" id="MF_00097">
    <property type="entry name" value="TMP_synthase"/>
    <property type="match status" value="1"/>
</dbReference>
<dbReference type="OrthoDB" id="9812206at2"/>
<comment type="caution">
    <text evidence="13">The sequence shown here is derived from an EMBL/GenBank/DDBJ whole genome shotgun (WGS) entry which is preliminary data.</text>
</comment>
<dbReference type="InterPro" id="IPR034291">
    <property type="entry name" value="TMP_synthase"/>
</dbReference>
<dbReference type="NCBIfam" id="TIGR00693">
    <property type="entry name" value="thiE"/>
    <property type="match status" value="1"/>
</dbReference>
<keyword evidence="5 9" id="KW-0784">Thiamine biosynthesis</keyword>
<dbReference type="GO" id="GO:0000287">
    <property type="term" value="F:magnesium ion binding"/>
    <property type="evidence" value="ECO:0007669"/>
    <property type="project" value="UniProtKB-UniRule"/>
</dbReference>
<evidence type="ECO:0000313" key="14">
    <source>
        <dbReference type="Proteomes" id="UP000305541"/>
    </source>
</evidence>
<name>A0A5R9BTQ2_9LACO</name>
<feature type="binding site" evidence="9">
    <location>
        <position position="146"/>
    </location>
    <ligand>
        <name>4-amino-2-methyl-5-(diphosphooxymethyl)pyrimidine</name>
        <dbReference type="ChEBI" id="CHEBI:57841"/>
    </ligand>
</feature>
<dbReference type="GO" id="GO:0009228">
    <property type="term" value="P:thiamine biosynthetic process"/>
    <property type="evidence" value="ECO:0007669"/>
    <property type="project" value="UniProtKB-KW"/>
</dbReference>
<keyword evidence="2 9" id="KW-0808">Transferase</keyword>
<dbReference type="InterPro" id="IPR022998">
    <property type="entry name" value="ThiamineP_synth_TenI"/>
</dbReference>
<dbReference type="PANTHER" id="PTHR20857">
    <property type="entry name" value="THIAMINE-PHOSPHATE PYROPHOSPHORYLASE"/>
    <property type="match status" value="1"/>
</dbReference>
<evidence type="ECO:0000256" key="9">
    <source>
        <dbReference type="HAMAP-Rule" id="MF_00097"/>
    </source>
</evidence>
<organism evidence="13 14">
    <name type="scientific">Pediococcus stilesii</name>
    <dbReference type="NCBI Taxonomy" id="331679"/>
    <lineage>
        <taxon>Bacteria</taxon>
        <taxon>Bacillati</taxon>
        <taxon>Bacillota</taxon>
        <taxon>Bacilli</taxon>
        <taxon>Lactobacillales</taxon>
        <taxon>Lactobacillaceae</taxon>
        <taxon>Pediococcus</taxon>
    </lineage>
</organism>
<keyword evidence="3 9" id="KW-0479">Metal-binding</keyword>
<keyword evidence="4 9" id="KW-0460">Magnesium</keyword>
<evidence type="ECO:0000313" key="13">
    <source>
        <dbReference type="EMBL" id="TLQ03381.1"/>
    </source>
</evidence>
<accession>A0A5R9BTQ2</accession>
<dbReference type="SUPFAM" id="SSF51391">
    <property type="entry name" value="Thiamin phosphate synthase"/>
    <property type="match status" value="1"/>
</dbReference>
<feature type="domain" description="Thiamine phosphate synthase/TenI" evidence="12">
    <location>
        <begin position="10"/>
        <end position="195"/>
    </location>
</feature>
<dbReference type="CDD" id="cd00564">
    <property type="entry name" value="TMP_TenI"/>
    <property type="match status" value="1"/>
</dbReference>
<reference evidence="13 14" key="1">
    <citation type="submission" date="2019-05" db="EMBL/GenBank/DDBJ databases">
        <title>The metagenome of a microbial culture collection derived from dairy environment covers the genomic content of the human microbiome.</title>
        <authorList>
            <person name="Roder T."/>
            <person name="Wuthrich D."/>
            <person name="Sattari Z."/>
            <person name="Von Ah U."/>
            <person name="Bar C."/>
            <person name="Ronchi F."/>
            <person name="Macpherson A.J."/>
            <person name="Ganal-Vonarburg S.C."/>
            <person name="Bruggmann R."/>
            <person name="Vergeres G."/>
        </authorList>
    </citation>
    <scope>NUCLEOTIDE SEQUENCE [LARGE SCALE GENOMIC DNA]</scope>
    <source>
        <strain evidence="13 14">FAM 18815</strain>
    </source>
</reference>
<comment type="catalytic activity">
    <reaction evidence="7 9 10">
        <text>2-(2-carboxy-4-methylthiazol-5-yl)ethyl phosphate + 4-amino-2-methyl-5-(diphosphooxymethyl)pyrimidine + 2 H(+) = thiamine phosphate + CO2 + diphosphate</text>
        <dbReference type="Rhea" id="RHEA:47848"/>
        <dbReference type="ChEBI" id="CHEBI:15378"/>
        <dbReference type="ChEBI" id="CHEBI:16526"/>
        <dbReference type="ChEBI" id="CHEBI:33019"/>
        <dbReference type="ChEBI" id="CHEBI:37575"/>
        <dbReference type="ChEBI" id="CHEBI:57841"/>
        <dbReference type="ChEBI" id="CHEBI:62890"/>
        <dbReference type="EC" id="2.5.1.3"/>
    </reaction>
</comment>
<evidence type="ECO:0000256" key="4">
    <source>
        <dbReference type="ARBA" id="ARBA00022842"/>
    </source>
</evidence>
<evidence type="ECO:0000256" key="7">
    <source>
        <dbReference type="ARBA" id="ARBA00047851"/>
    </source>
</evidence>
<dbReference type="FunFam" id="3.20.20.70:FF:000096">
    <property type="entry name" value="Thiamine-phosphate synthase"/>
    <property type="match status" value="1"/>
</dbReference>
<dbReference type="InterPro" id="IPR013785">
    <property type="entry name" value="Aldolase_TIM"/>
</dbReference>
<evidence type="ECO:0000256" key="6">
    <source>
        <dbReference type="ARBA" id="ARBA00047334"/>
    </source>
</evidence>
<protein>
    <recommendedName>
        <fullName evidence="9">Thiamine-phosphate synthase</fullName>
        <shortName evidence="9">TP synthase</shortName>
        <shortName evidence="9">TPS</shortName>
        <ecNumber evidence="9">2.5.1.3</ecNumber>
    </recommendedName>
    <alternativeName>
        <fullName evidence="9">Thiamine-phosphate pyrophosphorylase</fullName>
        <shortName evidence="9">TMP pyrophosphorylase</shortName>
        <shortName evidence="9">TMP-PPase</shortName>
    </alternativeName>
</protein>
<dbReference type="RefSeq" id="WP_138474898.1">
    <property type="nucleotide sequence ID" value="NZ_VBTH01000025.1"/>
</dbReference>